<dbReference type="PROSITE" id="PS50893">
    <property type="entry name" value="ABC_TRANSPORTER_2"/>
    <property type="match status" value="1"/>
</dbReference>
<dbReference type="PANTHER" id="PTHR43820:SF4">
    <property type="entry name" value="HIGH-AFFINITY BRANCHED-CHAIN AMINO ACID TRANSPORT ATP-BINDING PROTEIN LIVF"/>
    <property type="match status" value="1"/>
</dbReference>
<dbReference type="InterPro" id="IPR003439">
    <property type="entry name" value="ABC_transporter-like_ATP-bd"/>
</dbReference>
<reference evidence="8" key="1">
    <citation type="submission" date="2015-07" db="EMBL/GenBank/DDBJ databases">
        <title>Genome sequencing project for genomic taxonomy and phylogenomics of Bacillus-like bacteria.</title>
        <authorList>
            <person name="Liu B."/>
            <person name="Wang J."/>
            <person name="Zhu Y."/>
            <person name="Liu G."/>
            <person name="Chen Q."/>
            <person name="Chen Z."/>
            <person name="Lan J."/>
            <person name="Che J."/>
            <person name="Ge C."/>
            <person name="Shi H."/>
            <person name="Pan Z."/>
            <person name="Liu X."/>
        </authorList>
    </citation>
    <scope>NUCLEOTIDE SEQUENCE [LARGE SCALE GENOMIC DNA]</scope>
    <source>
        <strain evidence="8">FJAT-27997</strain>
    </source>
</reference>
<dbReference type="Pfam" id="PF00005">
    <property type="entry name" value="ABC_tran"/>
    <property type="match status" value="1"/>
</dbReference>
<evidence type="ECO:0000313" key="8">
    <source>
        <dbReference type="Proteomes" id="UP000037146"/>
    </source>
</evidence>
<keyword evidence="2" id="KW-0813">Transport</keyword>
<dbReference type="RefSeq" id="WP_049681075.1">
    <property type="nucleotide sequence ID" value="NZ_LFZW01000001.1"/>
</dbReference>
<dbReference type="EMBL" id="LFZW01000001">
    <property type="protein sequence ID" value="KMY49733.1"/>
    <property type="molecule type" value="Genomic_DNA"/>
</dbReference>
<protein>
    <recommendedName>
        <fullName evidence="6">ABC transporter domain-containing protein</fullName>
    </recommendedName>
</protein>
<gene>
    <name evidence="7" type="ORF">AC625_09440</name>
</gene>
<keyword evidence="5" id="KW-0029">Amino-acid transport</keyword>
<dbReference type="InterPro" id="IPR027417">
    <property type="entry name" value="P-loop_NTPase"/>
</dbReference>
<dbReference type="SUPFAM" id="SSF52540">
    <property type="entry name" value="P-loop containing nucleoside triphosphate hydrolases"/>
    <property type="match status" value="1"/>
</dbReference>
<evidence type="ECO:0000256" key="5">
    <source>
        <dbReference type="ARBA" id="ARBA00022970"/>
    </source>
</evidence>
<keyword evidence="3" id="KW-0547">Nucleotide-binding</keyword>
<dbReference type="GO" id="GO:0016887">
    <property type="term" value="F:ATP hydrolysis activity"/>
    <property type="evidence" value="ECO:0007669"/>
    <property type="project" value="InterPro"/>
</dbReference>
<dbReference type="PANTHER" id="PTHR43820">
    <property type="entry name" value="HIGH-AFFINITY BRANCHED-CHAIN AMINO ACID TRANSPORT ATP-BINDING PROTEIN LIVF"/>
    <property type="match status" value="1"/>
</dbReference>
<dbReference type="GO" id="GO:0005524">
    <property type="term" value="F:ATP binding"/>
    <property type="evidence" value="ECO:0007669"/>
    <property type="project" value="UniProtKB-KW"/>
</dbReference>
<dbReference type="SMART" id="SM00382">
    <property type="entry name" value="AAA"/>
    <property type="match status" value="1"/>
</dbReference>
<comment type="caution">
    <text evidence="7">The sequence shown here is derived from an EMBL/GenBank/DDBJ whole genome shotgun (WGS) entry which is preliminary data.</text>
</comment>
<dbReference type="CDD" id="cd03224">
    <property type="entry name" value="ABC_TM1139_LivF_branched"/>
    <property type="match status" value="1"/>
</dbReference>
<keyword evidence="4" id="KW-0067">ATP-binding</keyword>
<evidence type="ECO:0000256" key="2">
    <source>
        <dbReference type="ARBA" id="ARBA00022448"/>
    </source>
</evidence>
<proteinExistence type="inferred from homology"/>
<keyword evidence="8" id="KW-1185">Reference proteome</keyword>
<dbReference type="GO" id="GO:0015658">
    <property type="term" value="F:branched-chain amino acid transmembrane transporter activity"/>
    <property type="evidence" value="ECO:0007669"/>
    <property type="project" value="TreeGrafter"/>
</dbReference>
<evidence type="ECO:0000259" key="6">
    <source>
        <dbReference type="PROSITE" id="PS50893"/>
    </source>
</evidence>
<evidence type="ECO:0000313" key="7">
    <source>
        <dbReference type="EMBL" id="KMY49733.1"/>
    </source>
</evidence>
<dbReference type="Proteomes" id="UP000037146">
    <property type="component" value="Unassembled WGS sequence"/>
</dbReference>
<dbReference type="STRING" id="1679170.AC625_09440"/>
<dbReference type="InterPro" id="IPR003593">
    <property type="entry name" value="AAA+_ATPase"/>
</dbReference>
<dbReference type="InterPro" id="IPR052156">
    <property type="entry name" value="BCAA_Transport_ATP-bd_LivF"/>
</dbReference>
<dbReference type="Gene3D" id="3.40.50.300">
    <property type="entry name" value="P-loop containing nucleotide triphosphate hydrolases"/>
    <property type="match status" value="1"/>
</dbReference>
<dbReference type="AlphaFoldDB" id="A0A0K9GSW5"/>
<dbReference type="OrthoDB" id="9776369at2"/>
<accession>A0A0K9GSW5</accession>
<dbReference type="PATRIC" id="fig|1679170.3.peg.2086"/>
<evidence type="ECO:0000256" key="4">
    <source>
        <dbReference type="ARBA" id="ARBA00022840"/>
    </source>
</evidence>
<evidence type="ECO:0000256" key="3">
    <source>
        <dbReference type="ARBA" id="ARBA00022741"/>
    </source>
</evidence>
<evidence type="ECO:0000256" key="1">
    <source>
        <dbReference type="ARBA" id="ARBA00005417"/>
    </source>
</evidence>
<feature type="domain" description="ABC transporter" evidence="6">
    <location>
        <begin position="2"/>
        <end position="235"/>
    </location>
</feature>
<comment type="similarity">
    <text evidence="1">Belongs to the ABC transporter superfamily.</text>
</comment>
<dbReference type="GO" id="GO:0015807">
    <property type="term" value="P:L-amino acid transport"/>
    <property type="evidence" value="ECO:0007669"/>
    <property type="project" value="TreeGrafter"/>
</dbReference>
<organism evidence="7 8">
    <name type="scientific">Peribacillus loiseleuriae</name>
    <dbReference type="NCBI Taxonomy" id="1679170"/>
    <lineage>
        <taxon>Bacteria</taxon>
        <taxon>Bacillati</taxon>
        <taxon>Bacillota</taxon>
        <taxon>Bacilli</taxon>
        <taxon>Bacillales</taxon>
        <taxon>Bacillaceae</taxon>
        <taxon>Peribacillus</taxon>
    </lineage>
</organism>
<name>A0A0K9GSW5_9BACI</name>
<sequence>MLEINNLCSGYRGVQVLNEVSLNVPKGEIITLIGANGAGKTTMMRTLSGTVETMSGTILFQGKPIEFRPTHYRVEKGLIHCPEGRELFPNMTVEENLLLGAYTIKTKDKIRENFEKVYNVFPRLYERKSQRAGTLSGGEQQMCAIGRGVMADPKLLILDEPSLGLSPKLTEEMFVLIMQINQTLKTTILLVEQKVADTLEIATYGYVLQTGRIVAEGPAAELKNNSIIHKAYLGI</sequence>